<proteinExistence type="predicted"/>
<feature type="domain" description="CASC1 C-terminal" evidence="2">
    <location>
        <begin position="169"/>
        <end position="335"/>
    </location>
</feature>
<evidence type="ECO:0000313" key="3">
    <source>
        <dbReference type="EMBL" id="KAG8542370.1"/>
    </source>
</evidence>
<reference evidence="3" key="1">
    <citation type="thesis" date="2020" institute="ProQuest LLC" country="789 East Eisenhower Parkway, Ann Arbor, MI, USA">
        <title>Comparative Genomics and Chromosome Evolution.</title>
        <authorList>
            <person name="Mudd A.B."/>
        </authorList>
    </citation>
    <scope>NUCLEOTIDE SEQUENCE</scope>
    <source>
        <strain evidence="3">237g6f4</strain>
        <tissue evidence="3">Blood</tissue>
    </source>
</reference>
<feature type="region of interest" description="Disordered" evidence="1">
    <location>
        <begin position="28"/>
        <end position="84"/>
    </location>
</feature>
<keyword evidence="4" id="KW-1185">Reference proteome</keyword>
<feature type="compositionally biased region" description="Basic and acidic residues" evidence="1">
    <location>
        <begin position="32"/>
        <end position="41"/>
    </location>
</feature>
<dbReference type="InterPro" id="IPR022110">
    <property type="entry name" value="CASC1_C"/>
</dbReference>
<dbReference type="Proteomes" id="UP000824782">
    <property type="component" value="Unassembled WGS sequence"/>
</dbReference>
<evidence type="ECO:0000259" key="2">
    <source>
        <dbReference type="Pfam" id="PF12366"/>
    </source>
</evidence>
<dbReference type="GO" id="GO:0005930">
    <property type="term" value="C:axoneme"/>
    <property type="evidence" value="ECO:0007669"/>
    <property type="project" value="TreeGrafter"/>
</dbReference>
<accession>A0AAV6Z519</accession>
<comment type="caution">
    <text evidence="3">The sequence shown here is derived from an EMBL/GenBank/DDBJ whole genome shotgun (WGS) entry which is preliminary data.</text>
</comment>
<dbReference type="PANTHER" id="PTHR20929">
    <property type="entry name" value="LUNG ADENOMA SUSCEPTIBILITY 1-RELATED"/>
    <property type="match status" value="1"/>
</dbReference>
<dbReference type="PANTHER" id="PTHR20929:SF11">
    <property type="entry name" value="DYNEIN AXONEMAL INTERMEDIATE CHAIN 7"/>
    <property type="match status" value="1"/>
</dbReference>
<dbReference type="Pfam" id="PF12366">
    <property type="entry name" value="Casc1_C"/>
    <property type="match status" value="1"/>
</dbReference>
<gene>
    <name evidence="3" type="ORF">GDO81_026846</name>
</gene>
<sequence>MPRPLALSNIAVRFLHTDYDHISCLSQTYRPQGKEPGEKPPTDTLISETGGGEWRLGAEQEEEPALESTTVLEEERKSEERKDCSSSRIVSAALGYNAALLCIRQLVSGGLQPFPYPQESLLSSGLGVSLQEKDMEGLRSPPVGVSLKVPASVIFFEDPHVARWDPETNNWRTDAILEPKYNAELRELTFRMDAFYTFTLMAETHLHMPYESWELTPRGDNEASLSISTAWTHLQIEIKDDQCRLAAVSEVDGDLSDVIGRWTTPLRLQAAMKKVGLNVFPAEDSGKYVSINKKNEAAEDAAYKEMALLCPSFSFAWSKWNQSCGYERIIMKVREGSGSDWSLYMQSPQRWQRLGLSESSDVFSEELYPGSAFHSTLYHMIRDHCSAEAPERLRRAHHLFLDCVYSLLSATRPLTHS</sequence>
<organism evidence="3 4">
    <name type="scientific">Engystomops pustulosus</name>
    <name type="common">Tungara frog</name>
    <name type="synonym">Physalaemus pustulosus</name>
    <dbReference type="NCBI Taxonomy" id="76066"/>
    <lineage>
        <taxon>Eukaryota</taxon>
        <taxon>Metazoa</taxon>
        <taxon>Chordata</taxon>
        <taxon>Craniata</taxon>
        <taxon>Vertebrata</taxon>
        <taxon>Euteleostomi</taxon>
        <taxon>Amphibia</taxon>
        <taxon>Batrachia</taxon>
        <taxon>Anura</taxon>
        <taxon>Neobatrachia</taxon>
        <taxon>Hyloidea</taxon>
        <taxon>Leptodactylidae</taxon>
        <taxon>Leiuperinae</taxon>
        <taxon>Engystomops</taxon>
    </lineage>
</organism>
<evidence type="ECO:0000313" key="4">
    <source>
        <dbReference type="Proteomes" id="UP000824782"/>
    </source>
</evidence>
<dbReference type="GO" id="GO:0008017">
    <property type="term" value="F:microtubule binding"/>
    <property type="evidence" value="ECO:0007669"/>
    <property type="project" value="TreeGrafter"/>
</dbReference>
<dbReference type="AlphaFoldDB" id="A0AAV6Z519"/>
<dbReference type="PRINTS" id="PR02043">
    <property type="entry name" value="CANCERSCCP1"/>
</dbReference>
<dbReference type="EMBL" id="WNYA01005096">
    <property type="protein sequence ID" value="KAG8542370.1"/>
    <property type="molecule type" value="Genomic_DNA"/>
</dbReference>
<protein>
    <recommendedName>
        <fullName evidence="2">CASC1 C-terminal domain-containing protein</fullName>
    </recommendedName>
</protein>
<dbReference type="GO" id="GO:0048487">
    <property type="term" value="F:beta-tubulin binding"/>
    <property type="evidence" value="ECO:0007669"/>
    <property type="project" value="TreeGrafter"/>
</dbReference>
<feature type="compositionally biased region" description="Basic and acidic residues" evidence="1">
    <location>
        <begin position="73"/>
        <end position="84"/>
    </location>
</feature>
<name>A0AAV6Z519_ENGPU</name>
<evidence type="ECO:0000256" key="1">
    <source>
        <dbReference type="SAM" id="MobiDB-lite"/>
    </source>
</evidence>
<dbReference type="InterPro" id="IPR023247">
    <property type="entry name" value="IC97/Dnai7-like"/>
</dbReference>